<feature type="transmembrane region" description="Helical" evidence="8">
    <location>
        <begin position="358"/>
        <end position="376"/>
    </location>
</feature>
<dbReference type="Pfam" id="PF13231">
    <property type="entry name" value="PMT_2"/>
    <property type="match status" value="1"/>
</dbReference>
<keyword evidence="4 10" id="KW-0808">Transferase</keyword>
<dbReference type="PANTHER" id="PTHR33908">
    <property type="entry name" value="MANNOSYLTRANSFERASE YKCB-RELATED"/>
    <property type="match status" value="1"/>
</dbReference>
<feature type="transmembrane region" description="Helical" evidence="8">
    <location>
        <begin position="334"/>
        <end position="352"/>
    </location>
</feature>
<reference evidence="10 11" key="1">
    <citation type="journal article" date="2015" name="Nature">
        <title>rRNA introns, odd ribosomes, and small enigmatic genomes across a large radiation of phyla.</title>
        <authorList>
            <person name="Brown C.T."/>
            <person name="Hug L.A."/>
            <person name="Thomas B.C."/>
            <person name="Sharon I."/>
            <person name="Castelle C.J."/>
            <person name="Singh A."/>
            <person name="Wilkins M.J."/>
            <person name="Williams K.H."/>
            <person name="Banfield J.F."/>
        </authorList>
    </citation>
    <scope>NUCLEOTIDE SEQUENCE [LARGE SCALE GENOMIC DNA]</scope>
</reference>
<comment type="caution">
    <text evidence="10">The sequence shown here is derived from an EMBL/GenBank/DDBJ whole genome shotgun (WGS) entry which is preliminary data.</text>
</comment>
<evidence type="ECO:0000256" key="3">
    <source>
        <dbReference type="ARBA" id="ARBA00022676"/>
    </source>
</evidence>
<dbReference type="AlphaFoldDB" id="A0A0G0EU18"/>
<dbReference type="EMBL" id="LBSA01000006">
    <property type="protein sequence ID" value="KKQ10378.1"/>
    <property type="molecule type" value="Genomic_DNA"/>
</dbReference>
<evidence type="ECO:0000313" key="11">
    <source>
        <dbReference type="Proteomes" id="UP000034492"/>
    </source>
</evidence>
<evidence type="ECO:0000256" key="5">
    <source>
        <dbReference type="ARBA" id="ARBA00022692"/>
    </source>
</evidence>
<comment type="subcellular location">
    <subcellularLocation>
        <location evidence="1">Cell membrane</location>
        <topology evidence="1">Multi-pass membrane protein</topology>
    </subcellularLocation>
</comment>
<dbReference type="PANTHER" id="PTHR33908:SF11">
    <property type="entry name" value="MEMBRANE PROTEIN"/>
    <property type="match status" value="1"/>
</dbReference>
<dbReference type="InterPro" id="IPR050297">
    <property type="entry name" value="LipidA_mod_glycosyltrf_83"/>
</dbReference>
<keyword evidence="5 8" id="KW-0812">Transmembrane</keyword>
<evidence type="ECO:0000256" key="1">
    <source>
        <dbReference type="ARBA" id="ARBA00004651"/>
    </source>
</evidence>
<feature type="transmembrane region" description="Helical" evidence="8">
    <location>
        <begin position="300"/>
        <end position="322"/>
    </location>
</feature>
<dbReference type="GO" id="GO:0009103">
    <property type="term" value="P:lipopolysaccharide biosynthetic process"/>
    <property type="evidence" value="ECO:0007669"/>
    <property type="project" value="UniProtKB-ARBA"/>
</dbReference>
<evidence type="ECO:0000259" key="9">
    <source>
        <dbReference type="Pfam" id="PF13231"/>
    </source>
</evidence>
<dbReference type="GO" id="GO:0005886">
    <property type="term" value="C:plasma membrane"/>
    <property type="evidence" value="ECO:0007669"/>
    <property type="project" value="UniProtKB-SubCell"/>
</dbReference>
<sequence length="545" mass="63840">MFRTKSLIIVLIITILGAFLRLYGLESFPIQLNHDEVTQLYDAISIAETGKDIYGNSYPFIFKSVNDYKPPFYTYSTAVVYKFLGWRDLTIKIPAILFGILIIPAMFVFTNLLFKNRMVGIIASFFTAIVPFEIFYSRKGFESGAGIFFMIIGFSLLIYFLERSKPRVYLILSAIFFGIALYTYFSHVFIIPLVLLVFYFHYKKYFDKIERKSLFLSLIIGILVILPLVYLIFTNPEASNRTQAVFISQDTILGRLLEGTANNWFYKEFITIQYAFNRYLGHFDFSFLFVNGLDFTNQGFFGIGPLYLIQLPLFILGLLYLVRNPNFSNFKGFIFLWILLGMVPSGLTFELHSPHRSVMVFTMLNIISAVGLYWVIEYIHKWKKTYKFVIYLSLSTLFLLNIIYFIHMYTVNYPYEKSQFIQYPFKEVALYSWSRYNDFNQIIIDPQFGQSQPVIATGTHYYLGLYGNYPPLRMQEEFKDGEGIRETKFDKFSIRKVDFLVDKDLKDTLLIASSWSLPEDIKNRAEIIKTFYFYDGKEAFYAIKL</sequence>
<feature type="transmembrane region" description="Helical" evidence="8">
    <location>
        <begin position="388"/>
        <end position="409"/>
    </location>
</feature>
<dbReference type="GO" id="GO:0016763">
    <property type="term" value="F:pentosyltransferase activity"/>
    <property type="evidence" value="ECO:0007669"/>
    <property type="project" value="TreeGrafter"/>
</dbReference>
<gene>
    <name evidence="10" type="ORF">US19_C0006G0020</name>
</gene>
<keyword evidence="6 8" id="KW-1133">Transmembrane helix</keyword>
<evidence type="ECO:0000256" key="7">
    <source>
        <dbReference type="ARBA" id="ARBA00023136"/>
    </source>
</evidence>
<keyword evidence="3" id="KW-0328">Glycosyltransferase</keyword>
<evidence type="ECO:0000256" key="4">
    <source>
        <dbReference type="ARBA" id="ARBA00022679"/>
    </source>
</evidence>
<proteinExistence type="predicted"/>
<accession>A0A0G0EU18</accession>
<feature type="transmembrane region" description="Helical" evidence="8">
    <location>
        <begin position="168"/>
        <end position="201"/>
    </location>
</feature>
<evidence type="ECO:0000256" key="8">
    <source>
        <dbReference type="SAM" id="Phobius"/>
    </source>
</evidence>
<feature type="domain" description="Glycosyltransferase RgtA/B/C/D-like" evidence="9">
    <location>
        <begin position="69"/>
        <end position="230"/>
    </location>
</feature>
<feature type="transmembrane region" description="Helical" evidence="8">
    <location>
        <begin position="91"/>
        <end position="112"/>
    </location>
</feature>
<feature type="transmembrane region" description="Helical" evidence="8">
    <location>
        <begin position="213"/>
        <end position="233"/>
    </location>
</feature>
<feature type="transmembrane region" description="Helical" evidence="8">
    <location>
        <begin position="6"/>
        <end position="24"/>
    </location>
</feature>
<organism evidence="10 11">
    <name type="scientific">Candidatus Daviesbacteria bacterium GW2011_GWB1_36_5</name>
    <dbReference type="NCBI Taxonomy" id="1618426"/>
    <lineage>
        <taxon>Bacteria</taxon>
        <taxon>Candidatus Daviesiibacteriota</taxon>
    </lineage>
</organism>
<dbReference type="InterPro" id="IPR038731">
    <property type="entry name" value="RgtA/B/C-like"/>
</dbReference>
<evidence type="ECO:0000256" key="6">
    <source>
        <dbReference type="ARBA" id="ARBA00022989"/>
    </source>
</evidence>
<keyword evidence="2" id="KW-1003">Cell membrane</keyword>
<evidence type="ECO:0000256" key="2">
    <source>
        <dbReference type="ARBA" id="ARBA00022475"/>
    </source>
</evidence>
<evidence type="ECO:0000313" key="10">
    <source>
        <dbReference type="EMBL" id="KKQ10378.1"/>
    </source>
</evidence>
<name>A0A0G0EU18_9BACT</name>
<feature type="transmembrane region" description="Helical" evidence="8">
    <location>
        <begin position="118"/>
        <end position="136"/>
    </location>
</feature>
<feature type="transmembrane region" description="Helical" evidence="8">
    <location>
        <begin position="143"/>
        <end position="162"/>
    </location>
</feature>
<dbReference type="Proteomes" id="UP000034492">
    <property type="component" value="Unassembled WGS sequence"/>
</dbReference>
<protein>
    <submittedName>
        <fullName evidence="10">PMT family glycosyltransferase, 4-amino-4-deoxy-L-arabinose transferase</fullName>
    </submittedName>
</protein>
<keyword evidence="7 8" id="KW-0472">Membrane</keyword>